<dbReference type="AlphaFoldDB" id="A0A7J3SL11"/>
<feature type="domain" description="DUF357" evidence="4">
    <location>
        <begin position="11"/>
        <end position="78"/>
    </location>
</feature>
<dbReference type="SUPFAM" id="SSF52374">
    <property type="entry name" value="Nucleotidylyl transferase"/>
    <property type="match status" value="1"/>
</dbReference>
<dbReference type="SUPFAM" id="SSF158372">
    <property type="entry name" value="AF1782-like"/>
    <property type="match status" value="1"/>
</dbReference>
<organism evidence="5">
    <name type="scientific">Fervidicoccus fontis</name>
    <dbReference type="NCBI Taxonomy" id="683846"/>
    <lineage>
        <taxon>Archaea</taxon>
        <taxon>Thermoproteota</taxon>
        <taxon>Thermoprotei</taxon>
        <taxon>Fervidicoccales</taxon>
        <taxon>Fervidicoccaceae</taxon>
        <taxon>Fervidicoccus</taxon>
    </lineage>
</organism>
<dbReference type="InterPro" id="IPR036809">
    <property type="entry name" value="AF1782-like_sf"/>
</dbReference>
<proteinExistence type="predicted"/>
<dbReference type="Pfam" id="PF04010">
    <property type="entry name" value="DUF357"/>
    <property type="match status" value="1"/>
</dbReference>
<evidence type="ECO:0000256" key="1">
    <source>
        <dbReference type="ARBA" id="ARBA00022679"/>
    </source>
</evidence>
<sequence>MSEACERASLYISMVKDALQQAKEGASGIFDMERKLIELSELYLKDSEYYLSLGDCATAIATISYAEGLIDSLAIQGKIKIKWRRIPPKRVVIAGTFDVLHPGHLHFIKAASRLGEVFVIVSRDINAKRAKGRDTIFPEQSRLEMVKAIRWVKDAVLGDENDYLKKIVELSPDIVLLGPDQKVNEGKLKEELEKRGLGNVEVMRLEKRDVSFFPNSTTSIILEIVRRFCVQSNDEEHN</sequence>
<dbReference type="Gene3D" id="1.20.1270.90">
    <property type="entry name" value="AF1782-like"/>
    <property type="match status" value="1"/>
</dbReference>
<dbReference type="Gene3D" id="3.40.50.620">
    <property type="entry name" value="HUPs"/>
    <property type="match status" value="1"/>
</dbReference>
<dbReference type="InterPro" id="IPR004821">
    <property type="entry name" value="Cyt_trans-like"/>
</dbReference>
<gene>
    <name evidence="5" type="ORF">ENW83_01980</name>
</gene>
<keyword evidence="1 5" id="KW-0808">Transferase</keyword>
<dbReference type="EMBL" id="DTLS01000053">
    <property type="protein sequence ID" value="HGZ59962.1"/>
    <property type="molecule type" value="Genomic_DNA"/>
</dbReference>
<dbReference type="InterPro" id="IPR014729">
    <property type="entry name" value="Rossmann-like_a/b/a_fold"/>
</dbReference>
<feature type="domain" description="Cytidyltransferase-like" evidence="3">
    <location>
        <begin position="93"/>
        <end position="203"/>
    </location>
</feature>
<dbReference type="NCBIfam" id="TIGR00125">
    <property type="entry name" value="cyt_tran_rel"/>
    <property type="match status" value="1"/>
</dbReference>
<dbReference type="Pfam" id="PF01467">
    <property type="entry name" value="CTP_transf_like"/>
    <property type="match status" value="1"/>
</dbReference>
<keyword evidence="2 5" id="KW-0548">Nucleotidyltransferase</keyword>
<dbReference type="GO" id="GO:0016779">
    <property type="term" value="F:nucleotidyltransferase activity"/>
    <property type="evidence" value="ECO:0007669"/>
    <property type="project" value="UniProtKB-KW"/>
</dbReference>
<evidence type="ECO:0000259" key="4">
    <source>
        <dbReference type="Pfam" id="PF04010"/>
    </source>
</evidence>
<comment type="caution">
    <text evidence="5">The sequence shown here is derived from an EMBL/GenBank/DDBJ whole genome shotgun (WGS) entry which is preliminary data.</text>
</comment>
<evidence type="ECO:0000313" key="5">
    <source>
        <dbReference type="EMBL" id="HGZ59962.1"/>
    </source>
</evidence>
<dbReference type="InterPro" id="IPR050385">
    <property type="entry name" value="Archaeal_FAD_synthase"/>
</dbReference>
<accession>A0A7J3SL11</accession>
<evidence type="ECO:0000256" key="2">
    <source>
        <dbReference type="ARBA" id="ARBA00022695"/>
    </source>
</evidence>
<dbReference type="PANTHER" id="PTHR43793">
    <property type="entry name" value="FAD SYNTHASE"/>
    <property type="match status" value="1"/>
</dbReference>
<name>A0A7J3SL11_9CREN</name>
<protein>
    <submittedName>
        <fullName evidence="5">Cytidylyltransferase family protein</fullName>
    </submittedName>
</protein>
<dbReference type="InterPro" id="IPR023140">
    <property type="entry name" value="DUF357"/>
</dbReference>
<reference evidence="5" key="1">
    <citation type="journal article" date="2020" name="mSystems">
        <title>Genome- and Community-Level Interaction Insights into Carbon Utilization and Element Cycling Functions of Hydrothermarchaeota in Hydrothermal Sediment.</title>
        <authorList>
            <person name="Zhou Z."/>
            <person name="Liu Y."/>
            <person name="Xu W."/>
            <person name="Pan J."/>
            <person name="Luo Z.H."/>
            <person name="Li M."/>
        </authorList>
    </citation>
    <scope>NUCLEOTIDE SEQUENCE [LARGE SCALE GENOMIC DNA]</scope>
    <source>
        <strain evidence="5">SpSt-885</strain>
    </source>
</reference>
<dbReference type="PANTHER" id="PTHR43793:SF1">
    <property type="entry name" value="FAD SYNTHASE"/>
    <property type="match status" value="1"/>
</dbReference>
<evidence type="ECO:0000259" key="3">
    <source>
        <dbReference type="Pfam" id="PF01467"/>
    </source>
</evidence>